<evidence type="ECO:0000256" key="1">
    <source>
        <dbReference type="ARBA" id="ARBA00023015"/>
    </source>
</evidence>
<dbReference type="NCBIfam" id="TIGR02479">
    <property type="entry name" value="FliA_WhiG"/>
    <property type="match status" value="1"/>
</dbReference>
<dbReference type="GO" id="GO:0003677">
    <property type="term" value="F:DNA binding"/>
    <property type="evidence" value="ECO:0007669"/>
    <property type="project" value="UniProtKB-KW"/>
</dbReference>
<dbReference type="GO" id="GO:0003899">
    <property type="term" value="F:DNA-directed RNA polymerase activity"/>
    <property type="evidence" value="ECO:0007669"/>
    <property type="project" value="InterPro"/>
</dbReference>
<proteinExistence type="predicted"/>
<dbReference type="InterPro" id="IPR014284">
    <property type="entry name" value="RNA_pol_sigma-70_dom"/>
</dbReference>
<evidence type="ECO:0000259" key="5">
    <source>
        <dbReference type="PROSITE" id="PS00716"/>
    </source>
</evidence>
<evidence type="ECO:0000256" key="2">
    <source>
        <dbReference type="ARBA" id="ARBA00023082"/>
    </source>
</evidence>
<organism evidence="6 7">
    <name type="scientific">Photobacterium swingsii</name>
    <dbReference type="NCBI Taxonomy" id="680026"/>
    <lineage>
        <taxon>Bacteria</taxon>
        <taxon>Pseudomonadati</taxon>
        <taxon>Pseudomonadota</taxon>
        <taxon>Gammaproteobacteria</taxon>
        <taxon>Vibrionales</taxon>
        <taxon>Vibrionaceae</taxon>
        <taxon>Photobacterium</taxon>
    </lineage>
</organism>
<dbReference type="RefSeq" id="WP_048899855.1">
    <property type="nucleotide sequence ID" value="NZ_AP024852.1"/>
</dbReference>
<dbReference type="EMBL" id="PYLZ01000014">
    <property type="protein sequence ID" value="PSW22368.1"/>
    <property type="molecule type" value="Genomic_DNA"/>
</dbReference>
<dbReference type="SUPFAM" id="SSF88946">
    <property type="entry name" value="Sigma2 domain of RNA polymerase sigma factors"/>
    <property type="match status" value="1"/>
</dbReference>
<dbReference type="PROSITE" id="PS00716">
    <property type="entry name" value="SIGMA70_2"/>
    <property type="match status" value="1"/>
</dbReference>
<dbReference type="AlphaFoldDB" id="A0A2T3P1L5"/>
<dbReference type="InterPro" id="IPR007627">
    <property type="entry name" value="RNA_pol_sigma70_r2"/>
</dbReference>
<keyword evidence="4" id="KW-0804">Transcription</keyword>
<dbReference type="STRING" id="680026.AB733_17020"/>
<dbReference type="Gene3D" id="1.10.1740.10">
    <property type="match status" value="1"/>
</dbReference>
<dbReference type="Pfam" id="PF04539">
    <property type="entry name" value="Sigma70_r3"/>
    <property type="match status" value="1"/>
</dbReference>
<gene>
    <name evidence="6" type="ORF">C9I94_20680</name>
</gene>
<evidence type="ECO:0000256" key="4">
    <source>
        <dbReference type="ARBA" id="ARBA00023163"/>
    </source>
</evidence>
<dbReference type="CDD" id="cd06171">
    <property type="entry name" value="Sigma70_r4"/>
    <property type="match status" value="1"/>
</dbReference>
<keyword evidence="7" id="KW-1185">Reference proteome</keyword>
<dbReference type="Pfam" id="PF04542">
    <property type="entry name" value="Sigma70_r2"/>
    <property type="match status" value="1"/>
</dbReference>
<sequence length="250" mass="29241">MQSAAMYDPQGVNAYQQHQQLGQKAQEQRLLTKYAGLVRRVARHMTPQVNAVISMEDMEQIGLMALLDVIRRYPDEDHEALERLAVQRIRGAILDELRRMDWRSRRYRQRGYELRDAERALSRRLGRAPSDTELATELEIELSEVHRRRVDVQAESLGSFESLQEDGEQFFGLSFQCQAHEKAALKKAMRNALARLSEREQIMLNFYYEHEMNLREIALVFELTEARVSQIHKKALKTLQATLVDWRESV</sequence>
<dbReference type="NCBIfam" id="TIGR02937">
    <property type="entry name" value="sigma70-ECF"/>
    <property type="match status" value="1"/>
</dbReference>
<protein>
    <submittedName>
        <fullName evidence="6">FliA/WhiG family RNA polymerase sigma factor</fullName>
    </submittedName>
</protein>
<dbReference type="InterPro" id="IPR013325">
    <property type="entry name" value="RNA_pol_sigma_r2"/>
</dbReference>
<dbReference type="NCBIfam" id="NF005413">
    <property type="entry name" value="PRK06986.1"/>
    <property type="match status" value="1"/>
</dbReference>
<keyword evidence="1" id="KW-0805">Transcription regulation</keyword>
<name>A0A2T3P1L5_9GAMM</name>
<dbReference type="Gene3D" id="1.20.140.160">
    <property type="match status" value="1"/>
</dbReference>
<dbReference type="InterPro" id="IPR000943">
    <property type="entry name" value="RNA_pol_sigma70"/>
</dbReference>
<accession>A0A2T3P1L5</accession>
<evidence type="ECO:0000313" key="6">
    <source>
        <dbReference type="EMBL" id="PSW22368.1"/>
    </source>
</evidence>
<dbReference type="InterPro" id="IPR007624">
    <property type="entry name" value="RNA_pol_sigma70_r3"/>
</dbReference>
<evidence type="ECO:0000313" key="7">
    <source>
        <dbReference type="Proteomes" id="UP000240481"/>
    </source>
</evidence>
<dbReference type="InterPro" id="IPR012845">
    <property type="entry name" value="RNA_pol_sigma_FliA_WhiG"/>
</dbReference>
<dbReference type="GO" id="GO:0016987">
    <property type="term" value="F:sigma factor activity"/>
    <property type="evidence" value="ECO:0007669"/>
    <property type="project" value="UniProtKB-KW"/>
</dbReference>
<evidence type="ECO:0000256" key="3">
    <source>
        <dbReference type="ARBA" id="ARBA00023125"/>
    </source>
</evidence>
<dbReference type="PANTHER" id="PTHR30385">
    <property type="entry name" value="SIGMA FACTOR F FLAGELLAR"/>
    <property type="match status" value="1"/>
</dbReference>
<dbReference type="PRINTS" id="PR00046">
    <property type="entry name" value="SIGMA70FCT"/>
</dbReference>
<feature type="domain" description="RNA polymerase sigma-70" evidence="5">
    <location>
        <begin position="213"/>
        <end position="239"/>
    </location>
</feature>
<dbReference type="SUPFAM" id="SSF88659">
    <property type="entry name" value="Sigma3 and sigma4 domains of RNA polymerase sigma factors"/>
    <property type="match status" value="2"/>
</dbReference>
<comment type="caution">
    <text evidence="6">The sequence shown here is derived from an EMBL/GenBank/DDBJ whole genome shotgun (WGS) entry which is preliminary data.</text>
</comment>
<dbReference type="Pfam" id="PF04545">
    <property type="entry name" value="Sigma70_r4"/>
    <property type="match status" value="1"/>
</dbReference>
<dbReference type="InterPro" id="IPR013324">
    <property type="entry name" value="RNA_pol_sigma_r3/r4-like"/>
</dbReference>
<dbReference type="GO" id="GO:0006352">
    <property type="term" value="P:DNA-templated transcription initiation"/>
    <property type="evidence" value="ECO:0007669"/>
    <property type="project" value="InterPro"/>
</dbReference>
<dbReference type="PANTHER" id="PTHR30385:SF7">
    <property type="entry name" value="RNA POLYMERASE SIGMA FACTOR FLIA"/>
    <property type="match status" value="1"/>
</dbReference>
<reference evidence="6 7" key="1">
    <citation type="submission" date="2018-01" db="EMBL/GenBank/DDBJ databases">
        <title>Whole genome sequencing of Histamine producing bacteria.</title>
        <authorList>
            <person name="Butler K."/>
        </authorList>
    </citation>
    <scope>NUCLEOTIDE SEQUENCE [LARGE SCALE GENOMIC DNA]</scope>
    <source>
        <strain evidence="6 7">DSM 24669</strain>
    </source>
</reference>
<dbReference type="Proteomes" id="UP000240481">
    <property type="component" value="Unassembled WGS sequence"/>
</dbReference>
<keyword evidence="3" id="KW-0238">DNA-binding</keyword>
<keyword evidence="2" id="KW-0731">Sigma factor</keyword>
<dbReference type="OrthoDB" id="9799825at2"/>
<dbReference type="InterPro" id="IPR007630">
    <property type="entry name" value="RNA_pol_sigma70_r4"/>
</dbReference>